<dbReference type="STRING" id="215200.SAMN05216454_11411"/>
<evidence type="ECO:0000313" key="1">
    <source>
        <dbReference type="EMBL" id="SEN79895.1"/>
    </source>
</evidence>
<dbReference type="Proteomes" id="UP000199512">
    <property type="component" value="Unassembled WGS sequence"/>
</dbReference>
<evidence type="ECO:0000313" key="2">
    <source>
        <dbReference type="Proteomes" id="UP000199512"/>
    </source>
</evidence>
<gene>
    <name evidence="1" type="ORF">SAMN05216454_11411</name>
</gene>
<name>A0A1H8JHH0_9FIRM</name>
<keyword evidence="2" id="KW-1185">Reference proteome</keyword>
<dbReference type="AlphaFoldDB" id="A0A1H8JHH0"/>
<organism evidence="1 2">
    <name type="scientific">Peptostreptococcus russellii</name>
    <dbReference type="NCBI Taxonomy" id="215200"/>
    <lineage>
        <taxon>Bacteria</taxon>
        <taxon>Bacillati</taxon>
        <taxon>Bacillota</taxon>
        <taxon>Clostridia</taxon>
        <taxon>Peptostreptococcales</taxon>
        <taxon>Peptostreptococcaceae</taxon>
        <taxon>Peptostreptococcus</taxon>
    </lineage>
</organism>
<dbReference type="EMBL" id="FODF01000014">
    <property type="protein sequence ID" value="SEN79895.1"/>
    <property type="molecule type" value="Genomic_DNA"/>
</dbReference>
<reference evidence="1 2" key="1">
    <citation type="submission" date="2016-10" db="EMBL/GenBank/DDBJ databases">
        <authorList>
            <person name="de Groot N.N."/>
        </authorList>
    </citation>
    <scope>NUCLEOTIDE SEQUENCE [LARGE SCALE GENOMIC DNA]</scope>
    <source>
        <strain evidence="1 2">Calf135</strain>
    </source>
</reference>
<proteinExistence type="predicted"/>
<protein>
    <submittedName>
        <fullName evidence="1">Uncharacterized protein</fullName>
    </submittedName>
</protein>
<sequence>MSLFNSSYTPVKPADYKSKFEIPYQNAQDFYNIRVFNDCFYLLERELLKLTGKITELKLTDENIDVVAEDKKLSEVLPTVARKGEILPQDIKGNNVNKKILTDITITENGDLTVLGVRDVGLDFRGTRELSNIYAKKTDLESLQTSSSKEIESLKAKDKLLEQKDAELQSAIDGIKQEISSVKQDIGGYATRLETANNGIEARL</sequence>
<dbReference type="RefSeq" id="WP_091975915.1">
    <property type="nucleotide sequence ID" value="NZ_FODF01000014.1"/>
</dbReference>
<accession>A0A1H8JHH0</accession>